<organism evidence="3 4">
    <name type="scientific">Oryza sativa subsp. japonica</name>
    <name type="common">Rice</name>
    <dbReference type="NCBI Taxonomy" id="39947"/>
    <lineage>
        <taxon>Eukaryota</taxon>
        <taxon>Viridiplantae</taxon>
        <taxon>Streptophyta</taxon>
        <taxon>Embryophyta</taxon>
        <taxon>Tracheophyta</taxon>
        <taxon>Spermatophyta</taxon>
        <taxon>Magnoliopsida</taxon>
        <taxon>Liliopsida</taxon>
        <taxon>Poales</taxon>
        <taxon>Poaceae</taxon>
        <taxon>BOP clade</taxon>
        <taxon>Oryzoideae</taxon>
        <taxon>Oryzeae</taxon>
        <taxon>Oryzinae</taxon>
        <taxon>Oryza</taxon>
        <taxon>Oryza sativa</taxon>
    </lineage>
</organism>
<dbReference type="EMBL" id="AP006845">
    <property type="protein sequence ID" value="BAD17831.1"/>
    <property type="molecule type" value="Genomic_DNA"/>
</dbReference>
<evidence type="ECO:0000313" key="2">
    <source>
        <dbReference type="EMBL" id="BAD10764.1"/>
    </source>
</evidence>
<protein>
    <submittedName>
        <fullName evidence="3">Uncharacterized protein</fullName>
    </submittedName>
</protein>
<evidence type="ECO:0000256" key="1">
    <source>
        <dbReference type="SAM" id="MobiDB-lite"/>
    </source>
</evidence>
<reference evidence="2" key="1">
    <citation type="submission" date="2003-05" db="EMBL/GenBank/DDBJ databases">
        <title>Oryza sativa nipponbare(GA3) genomic DNA, chromosome 8, PAC clone:P0104B02.</title>
        <authorList>
            <person name="Sasaki T."/>
            <person name="Matsumoto T."/>
            <person name="Katayose Y."/>
        </authorList>
    </citation>
    <scope>NUCLEOTIDE SEQUENCE</scope>
</reference>
<sequence length="73" mass="7863">MEARVDDPARYAATRVQQRDREPMPGYGSSTAERPITRKLLRQRVPVGPTSGRTNDSAWRAVGPTPTGGPGSA</sequence>
<dbReference type="EMBL" id="AP006461">
    <property type="protein sequence ID" value="BAD10764.1"/>
    <property type="molecule type" value="Genomic_DNA"/>
</dbReference>
<reference evidence="4" key="4">
    <citation type="journal article" date="2008" name="Nucleic Acids Res.">
        <title>The rice annotation project database (RAP-DB): 2008 update.</title>
        <authorList>
            <consortium name="The rice annotation project (RAP)"/>
        </authorList>
    </citation>
    <scope>GENOME REANNOTATION</scope>
    <source>
        <strain evidence="4">cv. Nipponbare</strain>
    </source>
</reference>
<gene>
    <name evidence="3" type="ORF">OSJNOa174H12.9</name>
    <name evidence="2" type="ORF">P0104B02.4</name>
</gene>
<proteinExistence type="predicted"/>
<feature type="region of interest" description="Disordered" evidence="1">
    <location>
        <begin position="1"/>
        <end position="73"/>
    </location>
</feature>
<evidence type="ECO:0000313" key="3">
    <source>
        <dbReference type="EMBL" id="BAD17831.1"/>
    </source>
</evidence>
<name>Q6YPC6_ORYSJ</name>
<dbReference type="AlphaFoldDB" id="Q6YPC6"/>
<dbReference type="Proteomes" id="UP000000763">
    <property type="component" value="Chromosome 8"/>
</dbReference>
<evidence type="ECO:0000313" key="4">
    <source>
        <dbReference type="Proteomes" id="UP000000763"/>
    </source>
</evidence>
<reference evidence="3" key="2">
    <citation type="submission" date="2004-04" db="EMBL/GenBank/DDBJ databases">
        <title>Oryza sativa nipponbare(GA3) genomic DNA, chromosome 8, fosmid clone:OSJNOa174H12.</title>
        <authorList>
            <person name="Sasaki T."/>
            <person name="Matsumoto T."/>
            <person name="Fujisawa M."/>
        </authorList>
    </citation>
    <scope>NUCLEOTIDE SEQUENCE</scope>
</reference>
<accession>Q6YPC6</accession>
<reference evidence="4" key="3">
    <citation type="journal article" date="2005" name="Nature">
        <title>The map-based sequence of the rice genome.</title>
        <authorList>
            <consortium name="International rice genome sequencing project (IRGSP)"/>
            <person name="Matsumoto T."/>
            <person name="Wu J."/>
            <person name="Kanamori H."/>
            <person name="Katayose Y."/>
            <person name="Fujisawa M."/>
            <person name="Namiki N."/>
            <person name="Mizuno H."/>
            <person name="Yamamoto K."/>
            <person name="Antonio B.A."/>
            <person name="Baba T."/>
            <person name="Sakata K."/>
            <person name="Nagamura Y."/>
            <person name="Aoki H."/>
            <person name="Arikawa K."/>
            <person name="Arita K."/>
            <person name="Bito T."/>
            <person name="Chiden Y."/>
            <person name="Fujitsuka N."/>
            <person name="Fukunaka R."/>
            <person name="Hamada M."/>
            <person name="Harada C."/>
            <person name="Hayashi A."/>
            <person name="Hijishita S."/>
            <person name="Honda M."/>
            <person name="Hosokawa S."/>
            <person name="Ichikawa Y."/>
            <person name="Idonuma A."/>
            <person name="Iijima M."/>
            <person name="Ikeda M."/>
            <person name="Ikeno M."/>
            <person name="Ito K."/>
            <person name="Ito S."/>
            <person name="Ito T."/>
            <person name="Ito Y."/>
            <person name="Ito Y."/>
            <person name="Iwabuchi A."/>
            <person name="Kamiya K."/>
            <person name="Karasawa W."/>
            <person name="Kurita K."/>
            <person name="Katagiri S."/>
            <person name="Kikuta A."/>
            <person name="Kobayashi H."/>
            <person name="Kobayashi N."/>
            <person name="Machita K."/>
            <person name="Maehara T."/>
            <person name="Masukawa M."/>
            <person name="Mizubayashi T."/>
            <person name="Mukai Y."/>
            <person name="Nagasaki H."/>
            <person name="Nagata Y."/>
            <person name="Naito S."/>
            <person name="Nakashima M."/>
            <person name="Nakama Y."/>
            <person name="Nakamichi Y."/>
            <person name="Nakamura M."/>
            <person name="Meguro A."/>
            <person name="Negishi M."/>
            <person name="Ohta I."/>
            <person name="Ohta T."/>
            <person name="Okamoto M."/>
            <person name="Ono N."/>
            <person name="Saji S."/>
            <person name="Sakaguchi M."/>
            <person name="Sakai K."/>
            <person name="Shibata M."/>
            <person name="Shimokawa T."/>
            <person name="Song J."/>
            <person name="Takazaki Y."/>
            <person name="Terasawa K."/>
            <person name="Tsugane M."/>
            <person name="Tsuji K."/>
            <person name="Ueda S."/>
            <person name="Waki K."/>
            <person name="Yamagata H."/>
            <person name="Yamamoto M."/>
            <person name="Yamamoto S."/>
            <person name="Yamane H."/>
            <person name="Yoshiki S."/>
            <person name="Yoshihara R."/>
            <person name="Yukawa K."/>
            <person name="Zhong H."/>
            <person name="Yano M."/>
            <person name="Yuan Q."/>
            <person name="Ouyang S."/>
            <person name="Liu J."/>
            <person name="Jones K.M."/>
            <person name="Gansberger K."/>
            <person name="Moffat K."/>
            <person name="Hill J."/>
            <person name="Bera J."/>
            <person name="Fadrosh D."/>
            <person name="Jin S."/>
            <person name="Johri S."/>
            <person name="Kim M."/>
            <person name="Overton L."/>
            <person name="Reardon M."/>
            <person name="Tsitrin T."/>
            <person name="Vuong H."/>
            <person name="Weaver B."/>
            <person name="Ciecko A."/>
            <person name="Tallon L."/>
            <person name="Jackson J."/>
            <person name="Pai G."/>
            <person name="Aken S.V."/>
            <person name="Utterback T."/>
            <person name="Reidmuller S."/>
            <person name="Feldblyum T."/>
            <person name="Hsiao J."/>
            <person name="Zismann V."/>
            <person name="Iobst S."/>
            <person name="de Vazeille A.R."/>
            <person name="Buell C.R."/>
            <person name="Ying K."/>
            <person name="Li Y."/>
            <person name="Lu T."/>
            <person name="Huang Y."/>
            <person name="Zhao Q."/>
            <person name="Feng Q."/>
            <person name="Zhang L."/>
            <person name="Zhu J."/>
            <person name="Weng Q."/>
            <person name="Mu J."/>
            <person name="Lu Y."/>
            <person name="Fan D."/>
            <person name="Liu Y."/>
            <person name="Guan J."/>
            <person name="Zhang Y."/>
            <person name="Yu S."/>
            <person name="Liu X."/>
            <person name="Zhang Y."/>
            <person name="Hong G."/>
            <person name="Han B."/>
            <person name="Choisne N."/>
            <person name="Demange N."/>
            <person name="Orjeda G."/>
            <person name="Samain S."/>
            <person name="Cattolico L."/>
            <person name="Pelletier E."/>
            <person name="Couloux A."/>
            <person name="Segurens B."/>
            <person name="Wincker P."/>
            <person name="D'Hont A."/>
            <person name="Scarpelli C."/>
            <person name="Weissenbach J."/>
            <person name="Salanoubat M."/>
            <person name="Quetier F."/>
            <person name="Yu Y."/>
            <person name="Kim H.R."/>
            <person name="Rambo T."/>
            <person name="Currie J."/>
            <person name="Collura K."/>
            <person name="Luo M."/>
            <person name="Yang T."/>
            <person name="Ammiraju J.S.S."/>
            <person name="Engler F."/>
            <person name="Soderlund C."/>
            <person name="Wing R.A."/>
            <person name="Palmer L.E."/>
            <person name="de la Bastide M."/>
            <person name="Spiegel L."/>
            <person name="Nascimento L."/>
            <person name="Zutavern T."/>
            <person name="O'Shaughnessy A."/>
            <person name="Dike S."/>
            <person name="Dedhia N."/>
            <person name="Preston R."/>
            <person name="Balija V."/>
            <person name="McCombie W.R."/>
            <person name="Chow T."/>
            <person name="Chen H."/>
            <person name="Chung M."/>
            <person name="Chen C."/>
            <person name="Shaw J."/>
            <person name="Wu H."/>
            <person name="Hsiao K."/>
            <person name="Chao Y."/>
            <person name="Chu M."/>
            <person name="Cheng C."/>
            <person name="Hour A."/>
            <person name="Lee P."/>
            <person name="Lin S."/>
            <person name="Lin Y."/>
            <person name="Liou J."/>
            <person name="Liu S."/>
            <person name="Hsing Y."/>
            <person name="Raghuvanshi S."/>
            <person name="Mohanty A."/>
            <person name="Bharti A.K."/>
            <person name="Gaur A."/>
            <person name="Gupta V."/>
            <person name="Kumar D."/>
            <person name="Ravi V."/>
            <person name="Vij S."/>
            <person name="Kapur A."/>
            <person name="Khurana P."/>
            <person name="Khurana P."/>
            <person name="Khurana J.P."/>
            <person name="Tyagi A.K."/>
            <person name="Gaikwad K."/>
            <person name="Singh A."/>
            <person name="Dalal V."/>
            <person name="Srivastava S."/>
            <person name="Dixit A."/>
            <person name="Pal A.K."/>
            <person name="Ghazi I.A."/>
            <person name="Yadav M."/>
            <person name="Pandit A."/>
            <person name="Bhargava A."/>
            <person name="Sureshbabu K."/>
            <person name="Batra K."/>
            <person name="Sharma T.R."/>
            <person name="Mohapatra T."/>
            <person name="Singh N.K."/>
            <person name="Messing J."/>
            <person name="Nelson A.B."/>
            <person name="Fuks G."/>
            <person name="Kavchok S."/>
            <person name="Keizer G."/>
            <person name="Linton E."/>
            <person name="Llaca V."/>
            <person name="Song R."/>
            <person name="Tanyolac B."/>
            <person name="Young S."/>
            <person name="Ho-Il K."/>
            <person name="Hahn J.H."/>
            <person name="Sangsakoo G."/>
            <person name="Vanavichit A."/>
            <person name="de Mattos Luiz.A.T."/>
            <person name="Zimmer P.D."/>
            <person name="Malone G."/>
            <person name="Dellagostin O."/>
            <person name="de Oliveira A.C."/>
            <person name="Bevan M."/>
            <person name="Bancroft I."/>
            <person name="Minx P."/>
            <person name="Cordum H."/>
            <person name="Wilson R."/>
            <person name="Cheng Z."/>
            <person name="Jin W."/>
            <person name="Jiang J."/>
            <person name="Leong S.A."/>
            <person name="Iwama H."/>
            <person name="Gojobori T."/>
            <person name="Itoh T."/>
            <person name="Niimura Y."/>
            <person name="Fujii Y."/>
            <person name="Habara T."/>
            <person name="Sakai H."/>
            <person name="Sato Y."/>
            <person name="Wilson G."/>
            <person name="Kumar K."/>
            <person name="McCouch S."/>
            <person name="Juretic N."/>
            <person name="Hoen D."/>
            <person name="Wright S."/>
            <person name="Bruskiewich R."/>
            <person name="Bureau T."/>
            <person name="Miyao A."/>
            <person name="Hirochika H."/>
            <person name="Nishikawa T."/>
            <person name="Kadowaki K."/>
            <person name="Sugiura M."/>
            <person name="Burr B."/>
            <person name="Sasaki T."/>
        </authorList>
    </citation>
    <scope>NUCLEOTIDE SEQUENCE [LARGE SCALE GENOMIC DNA]</scope>
    <source>
        <strain evidence="4">cv. Nipponbare</strain>
    </source>
</reference>